<comment type="caution">
    <text evidence="1">The sequence shown here is derived from an EMBL/GenBank/DDBJ whole genome shotgun (WGS) entry which is preliminary data.</text>
</comment>
<keyword evidence="2" id="KW-1185">Reference proteome</keyword>
<gene>
    <name evidence="1" type="ORF">EVAR_33281_1</name>
</gene>
<dbReference type="EMBL" id="BGZK01000697">
    <property type="protein sequence ID" value="GBP56649.1"/>
    <property type="molecule type" value="Genomic_DNA"/>
</dbReference>
<accession>A0A4C1X2R5</accession>
<reference evidence="1 2" key="1">
    <citation type="journal article" date="2019" name="Commun. Biol.">
        <title>The bagworm genome reveals a unique fibroin gene that provides high tensile strength.</title>
        <authorList>
            <person name="Kono N."/>
            <person name="Nakamura H."/>
            <person name="Ohtoshi R."/>
            <person name="Tomita M."/>
            <person name="Numata K."/>
            <person name="Arakawa K."/>
        </authorList>
    </citation>
    <scope>NUCLEOTIDE SEQUENCE [LARGE SCALE GENOMIC DNA]</scope>
</reference>
<evidence type="ECO:0000313" key="2">
    <source>
        <dbReference type="Proteomes" id="UP000299102"/>
    </source>
</evidence>
<dbReference type="Proteomes" id="UP000299102">
    <property type="component" value="Unassembled WGS sequence"/>
</dbReference>
<protein>
    <submittedName>
        <fullName evidence="1">Uncharacterized protein</fullName>
    </submittedName>
</protein>
<sequence>MAFPGCEATPAGVGACMQGEIFDERGSRLMKGEVGHRNPHSTIEIQQRKLLRFVTNALSSSWVGIGYLMKSGPMGREECDRKGSCHQNSHSLDKTKQRKLPLCVCFLRECGISPV</sequence>
<dbReference type="AlphaFoldDB" id="A0A4C1X2R5"/>
<name>A0A4C1X2R5_EUMVA</name>
<proteinExistence type="predicted"/>
<evidence type="ECO:0000313" key="1">
    <source>
        <dbReference type="EMBL" id="GBP56649.1"/>
    </source>
</evidence>
<organism evidence="1 2">
    <name type="scientific">Eumeta variegata</name>
    <name type="common">Bagworm moth</name>
    <name type="synonym">Eumeta japonica</name>
    <dbReference type="NCBI Taxonomy" id="151549"/>
    <lineage>
        <taxon>Eukaryota</taxon>
        <taxon>Metazoa</taxon>
        <taxon>Ecdysozoa</taxon>
        <taxon>Arthropoda</taxon>
        <taxon>Hexapoda</taxon>
        <taxon>Insecta</taxon>
        <taxon>Pterygota</taxon>
        <taxon>Neoptera</taxon>
        <taxon>Endopterygota</taxon>
        <taxon>Lepidoptera</taxon>
        <taxon>Glossata</taxon>
        <taxon>Ditrysia</taxon>
        <taxon>Tineoidea</taxon>
        <taxon>Psychidae</taxon>
        <taxon>Oiketicinae</taxon>
        <taxon>Eumeta</taxon>
    </lineage>
</organism>